<feature type="coiled-coil region" evidence="1">
    <location>
        <begin position="37"/>
        <end position="107"/>
    </location>
</feature>
<name>A0A158KW38_9BURK</name>
<organism evidence="2 3">
    <name type="scientific">Caballeronia choica</name>
    <dbReference type="NCBI Taxonomy" id="326476"/>
    <lineage>
        <taxon>Bacteria</taxon>
        <taxon>Pseudomonadati</taxon>
        <taxon>Pseudomonadota</taxon>
        <taxon>Betaproteobacteria</taxon>
        <taxon>Burkholderiales</taxon>
        <taxon>Burkholderiaceae</taxon>
        <taxon>Caballeronia</taxon>
    </lineage>
</organism>
<comment type="caution">
    <text evidence="2">The sequence shown here is derived from an EMBL/GenBank/DDBJ whole genome shotgun (WGS) entry which is preliminary data.</text>
</comment>
<protein>
    <submittedName>
        <fullName evidence="2">Uncharacterized protein</fullName>
    </submittedName>
</protein>
<reference evidence="2" key="1">
    <citation type="submission" date="2016-01" db="EMBL/GenBank/DDBJ databases">
        <authorList>
            <person name="Peeters C."/>
        </authorList>
    </citation>
    <scope>NUCLEOTIDE SEQUENCE [LARGE SCALE GENOMIC DNA]</scope>
    <source>
        <strain evidence="2">LMG 22940</strain>
    </source>
</reference>
<dbReference type="AlphaFoldDB" id="A0A158KW38"/>
<keyword evidence="3" id="KW-1185">Reference proteome</keyword>
<accession>A0A158KW38</accession>
<evidence type="ECO:0000313" key="2">
    <source>
        <dbReference type="EMBL" id="SAL84810.1"/>
    </source>
</evidence>
<proteinExistence type="predicted"/>
<keyword evidence="1" id="KW-0175">Coiled coil</keyword>
<sequence length="247" mass="28040">MNIELSHALRAAHEAANDVLARRRRLDEQTKILPAAIDRCEEDLARLRNQLAQSEADGSICPPDEVMLHQSNADELRPRVEAAAKRLDDLRRQMQALENTAPQIDKAVTDAARLFQAELQSFARDITVVLEQELISALEAPRRVIERLSALRPLDHAHDFFNAMFLPAPSTYRNFYGFDQSRHGHQNLLEVTVPDPQLAAQLKPLIETQARLRAYRPYVPRRARPNQTPSAHGYVIEGRAEPRAVLR</sequence>
<dbReference type="EMBL" id="FCON02000170">
    <property type="protein sequence ID" value="SAL84810.1"/>
    <property type="molecule type" value="Genomic_DNA"/>
</dbReference>
<evidence type="ECO:0000256" key="1">
    <source>
        <dbReference type="SAM" id="Coils"/>
    </source>
</evidence>
<dbReference type="Proteomes" id="UP000054770">
    <property type="component" value="Unassembled WGS sequence"/>
</dbReference>
<gene>
    <name evidence="2" type="ORF">AWB68_07450</name>
</gene>
<evidence type="ECO:0000313" key="3">
    <source>
        <dbReference type="Proteomes" id="UP000054770"/>
    </source>
</evidence>
<dbReference type="RefSeq" id="WP_087649273.1">
    <property type="nucleotide sequence ID" value="NZ_FCON02000170.1"/>
</dbReference>